<name>A0A225DJ38_9BACT</name>
<evidence type="ECO:0000313" key="2">
    <source>
        <dbReference type="Proteomes" id="UP000214646"/>
    </source>
</evidence>
<dbReference type="PANTHER" id="PTHR43737">
    <property type="entry name" value="BLL7424 PROTEIN"/>
    <property type="match status" value="1"/>
</dbReference>
<dbReference type="InterPro" id="IPR017850">
    <property type="entry name" value="Alkaline_phosphatase_core_sf"/>
</dbReference>
<dbReference type="Proteomes" id="UP000214646">
    <property type="component" value="Unassembled WGS sequence"/>
</dbReference>
<dbReference type="Pfam" id="PF07394">
    <property type="entry name" value="DUF1501"/>
    <property type="match status" value="1"/>
</dbReference>
<dbReference type="SUPFAM" id="SSF53649">
    <property type="entry name" value="Alkaline phosphatase-like"/>
    <property type="match status" value="1"/>
</dbReference>
<evidence type="ECO:0000313" key="1">
    <source>
        <dbReference type="EMBL" id="OWK38588.1"/>
    </source>
</evidence>
<comment type="caution">
    <text evidence="1">The sequence shown here is derived from an EMBL/GenBank/DDBJ whole genome shotgun (WGS) entry which is preliminary data.</text>
</comment>
<evidence type="ECO:0008006" key="3">
    <source>
        <dbReference type="Google" id="ProtNLM"/>
    </source>
</evidence>
<reference evidence="2" key="1">
    <citation type="submission" date="2017-06" db="EMBL/GenBank/DDBJ databases">
        <title>Genome analysis of Fimbriiglobus ruber SP5, the first member of the order Planctomycetales with confirmed chitinolytic capability.</title>
        <authorList>
            <person name="Ravin N.V."/>
            <person name="Rakitin A.L."/>
            <person name="Ivanova A.A."/>
            <person name="Beletsky A.V."/>
            <person name="Kulichevskaya I.S."/>
            <person name="Mardanov A.V."/>
            <person name="Dedysh S.N."/>
        </authorList>
    </citation>
    <scope>NUCLEOTIDE SEQUENCE [LARGE SCALE GENOMIC DNA]</scope>
    <source>
        <strain evidence="2">SP5</strain>
    </source>
</reference>
<proteinExistence type="predicted"/>
<gene>
    <name evidence="1" type="ORF">FRUB_07708</name>
</gene>
<protein>
    <recommendedName>
        <fullName evidence="3">DUF1501 domain-containing protein</fullName>
    </recommendedName>
</protein>
<dbReference type="EMBL" id="NIDE01000014">
    <property type="protein sequence ID" value="OWK38588.1"/>
    <property type="molecule type" value="Genomic_DNA"/>
</dbReference>
<dbReference type="AlphaFoldDB" id="A0A225DJ38"/>
<organism evidence="1 2">
    <name type="scientific">Fimbriiglobus ruber</name>
    <dbReference type="NCBI Taxonomy" id="1908690"/>
    <lineage>
        <taxon>Bacteria</taxon>
        <taxon>Pseudomonadati</taxon>
        <taxon>Planctomycetota</taxon>
        <taxon>Planctomycetia</taxon>
        <taxon>Gemmatales</taxon>
        <taxon>Gemmataceae</taxon>
        <taxon>Fimbriiglobus</taxon>
    </lineage>
</organism>
<keyword evidence="2" id="KW-1185">Reference proteome</keyword>
<sequence>MGAFATPAVANELKKRRKQVLFVWLDGGMSQLESWDPKPNTTFGGPFRAIPTSVPGIHISELLPDTAKQMHRLALVRSVSTQDNSHSAGVDRIQRGDPKNRGVTYPYFGSAVAKLLGPGDGGLPPYVWVKPGNGGFIYKDAGFLGPQYGALALGDGKPPENLVRPPDLPAEADAARNELRKLADKRYAAGRRTELTEANSFAFDTADQLQRQLDLFDSAKLPAKDRDRYGTHDLGRHMLLARRLLEAGVTFVKVTSYGWDTHGDHFNGTASLHPKFDRPFAAIVQDLADRGMLDDVLVIVAAEFGRTPRINGHLGRDHWPEAWSVCMAGRGIKPGVAAGKTNALGTDVATEPHDIGHLFHTWYAALGIDAAAKHFYNAGQPLPIAHEEMHPVKEVLA</sequence>
<dbReference type="PANTHER" id="PTHR43737:SF1">
    <property type="entry name" value="DUF1501 DOMAIN-CONTAINING PROTEIN"/>
    <property type="match status" value="1"/>
</dbReference>
<accession>A0A225DJ38</accession>
<dbReference type="InterPro" id="IPR010869">
    <property type="entry name" value="DUF1501"/>
</dbReference>